<evidence type="ECO:0000313" key="8">
    <source>
        <dbReference type="EMBL" id="ALS05051.1"/>
    </source>
</evidence>
<organism evidence="8">
    <name type="scientific">Centropages tenuiremis</name>
    <dbReference type="NCBI Taxonomy" id="544689"/>
    <lineage>
        <taxon>Eukaryota</taxon>
        <taxon>Metazoa</taxon>
        <taxon>Ecdysozoa</taxon>
        <taxon>Arthropoda</taxon>
        <taxon>Crustacea</taxon>
        <taxon>Multicrustacea</taxon>
        <taxon>Hexanauplia</taxon>
        <taxon>Copepoda</taxon>
        <taxon>Calanoida</taxon>
        <taxon>Centropagidae</taxon>
        <taxon>Centropages</taxon>
    </lineage>
</organism>
<dbReference type="GO" id="GO:1990904">
    <property type="term" value="C:ribonucleoprotein complex"/>
    <property type="evidence" value="ECO:0007669"/>
    <property type="project" value="UniProtKB-KW"/>
</dbReference>
<name>A0A0U2UGW4_9MAXI</name>
<dbReference type="GO" id="GO:0006412">
    <property type="term" value="P:translation"/>
    <property type="evidence" value="ECO:0007669"/>
    <property type="project" value="InterPro"/>
</dbReference>
<dbReference type="GO" id="GO:0003735">
    <property type="term" value="F:structural constituent of ribosome"/>
    <property type="evidence" value="ECO:0007669"/>
    <property type="project" value="InterPro"/>
</dbReference>
<evidence type="ECO:0000256" key="1">
    <source>
        <dbReference type="ARBA" id="ARBA00006509"/>
    </source>
</evidence>
<feature type="compositionally biased region" description="Basic residues" evidence="7">
    <location>
        <begin position="26"/>
        <end position="35"/>
    </location>
</feature>
<evidence type="ECO:0000256" key="3">
    <source>
        <dbReference type="ARBA" id="ARBA00022980"/>
    </source>
</evidence>
<evidence type="ECO:0000256" key="2">
    <source>
        <dbReference type="ARBA" id="ARBA00011133"/>
    </source>
</evidence>
<sequence length="103" mass="12076">MAPRYEMVVGMEKGHKTTKNNLKEKPSRRKGRATKHNKFVRDLVREVVGFSPYERRAQELLRIGKEKRCLKFLKKRIGSHDLAKKKREEMQAVLQAMRKKAAA</sequence>
<dbReference type="FunFam" id="1.10.10.1760:FF:000001">
    <property type="entry name" value="60S ribosomal protein L36"/>
    <property type="match status" value="1"/>
</dbReference>
<evidence type="ECO:0000256" key="7">
    <source>
        <dbReference type="SAM" id="MobiDB-lite"/>
    </source>
</evidence>
<dbReference type="Pfam" id="PF01158">
    <property type="entry name" value="Ribosomal_L36e"/>
    <property type="match status" value="1"/>
</dbReference>
<evidence type="ECO:0000256" key="6">
    <source>
        <dbReference type="ARBA" id="ARBA00035331"/>
    </source>
</evidence>
<dbReference type="InterPro" id="IPR000509">
    <property type="entry name" value="Ribosomal_eL36"/>
</dbReference>
<accession>A0A0U2UGW4</accession>
<dbReference type="GO" id="GO:0005840">
    <property type="term" value="C:ribosome"/>
    <property type="evidence" value="ECO:0007669"/>
    <property type="project" value="UniProtKB-KW"/>
</dbReference>
<comment type="subunit">
    <text evidence="2">Component of the large ribosomal subunit.</text>
</comment>
<keyword evidence="4" id="KW-0687">Ribonucleoprotein</keyword>
<dbReference type="AlphaFoldDB" id="A0A0U2UGW4"/>
<proteinExistence type="evidence at transcript level"/>
<evidence type="ECO:0000256" key="4">
    <source>
        <dbReference type="ARBA" id="ARBA00023274"/>
    </source>
</evidence>
<dbReference type="InterPro" id="IPR038097">
    <property type="entry name" value="Ribosomal_eL36_sf"/>
</dbReference>
<keyword evidence="3 8" id="KW-0689">Ribosomal protein</keyword>
<dbReference type="Gene3D" id="1.10.10.1760">
    <property type="entry name" value="60S ribosomal protein L36"/>
    <property type="match status" value="1"/>
</dbReference>
<comment type="similarity">
    <text evidence="1">Belongs to the eukaryotic ribosomal protein eL36 family.</text>
</comment>
<protein>
    <recommendedName>
        <fullName evidence="5">Large ribosomal subunit protein eL36</fullName>
    </recommendedName>
    <alternativeName>
        <fullName evidence="6">60S ribosomal protein L36</fullName>
    </alternativeName>
</protein>
<dbReference type="PANTHER" id="PTHR10114">
    <property type="entry name" value="60S RIBOSOMAL PROTEIN L36"/>
    <property type="match status" value="1"/>
</dbReference>
<feature type="region of interest" description="Disordered" evidence="7">
    <location>
        <begin position="1"/>
        <end position="35"/>
    </location>
</feature>
<dbReference type="EMBL" id="KT755217">
    <property type="protein sequence ID" value="ALS05051.1"/>
    <property type="molecule type" value="mRNA"/>
</dbReference>
<evidence type="ECO:0000256" key="5">
    <source>
        <dbReference type="ARBA" id="ARBA00035226"/>
    </source>
</evidence>
<reference evidence="8" key="1">
    <citation type="journal article" date="2015" name="Sci. Rep.">
        <title>Spliced leader RNA trans-splicing discovered in copepods.</title>
        <authorList>
            <person name="Yang F."/>
            <person name="Xu D."/>
            <person name="Zhuang Y."/>
            <person name="Yi X."/>
            <person name="Huang Y."/>
            <person name="Chen H."/>
            <person name="Lin S."/>
            <person name="Campbell D.A."/>
            <person name="Sturm N.R."/>
            <person name="Liu G."/>
            <person name="Zhang H."/>
        </authorList>
    </citation>
    <scope>NUCLEOTIDE SEQUENCE</scope>
</reference>